<comment type="caution">
    <text evidence="2">The sequence shown here is derived from an EMBL/GenBank/DDBJ whole genome shotgun (WGS) entry which is preliminary data.</text>
</comment>
<organism evidence="2 3">
    <name type="scientific">Forsythia ovata</name>
    <dbReference type="NCBI Taxonomy" id="205694"/>
    <lineage>
        <taxon>Eukaryota</taxon>
        <taxon>Viridiplantae</taxon>
        <taxon>Streptophyta</taxon>
        <taxon>Embryophyta</taxon>
        <taxon>Tracheophyta</taxon>
        <taxon>Spermatophyta</taxon>
        <taxon>Magnoliopsida</taxon>
        <taxon>eudicotyledons</taxon>
        <taxon>Gunneridae</taxon>
        <taxon>Pentapetalae</taxon>
        <taxon>asterids</taxon>
        <taxon>lamiids</taxon>
        <taxon>Lamiales</taxon>
        <taxon>Oleaceae</taxon>
        <taxon>Forsythieae</taxon>
        <taxon>Forsythia</taxon>
    </lineage>
</organism>
<keyword evidence="3" id="KW-1185">Reference proteome</keyword>
<sequence length="158" mass="17761">MVPDCSLKGMIMLEKTELRLCEDPNDSSRFLCATNDNVEKAFDIKENSKNLSIVIGPQRGQRNDGSSYSEERFREADTDAKYFDQDAYRPEKQKTTRDIIIREPPLLELMISPGAGRTRSLMEKTASFGSGISELSSGNDGEDCIICINRQHFLDGND</sequence>
<gene>
    <name evidence="2" type="ORF">Fot_18379</name>
</gene>
<dbReference type="AlphaFoldDB" id="A0ABD1VK12"/>
<feature type="region of interest" description="Disordered" evidence="1">
    <location>
        <begin position="57"/>
        <end position="77"/>
    </location>
</feature>
<accession>A0ABD1VK12</accession>
<name>A0ABD1VK12_9LAMI</name>
<evidence type="ECO:0000313" key="2">
    <source>
        <dbReference type="EMBL" id="KAL2536988.1"/>
    </source>
</evidence>
<dbReference type="EMBL" id="JBFOLJ010000005">
    <property type="protein sequence ID" value="KAL2536988.1"/>
    <property type="molecule type" value="Genomic_DNA"/>
</dbReference>
<dbReference type="Proteomes" id="UP001604277">
    <property type="component" value="Unassembled WGS sequence"/>
</dbReference>
<evidence type="ECO:0000313" key="3">
    <source>
        <dbReference type="Proteomes" id="UP001604277"/>
    </source>
</evidence>
<reference evidence="3" key="1">
    <citation type="submission" date="2024-07" db="EMBL/GenBank/DDBJ databases">
        <title>Two chromosome-level genome assemblies of Korean endemic species Abeliophyllum distichum and Forsythia ovata (Oleaceae).</title>
        <authorList>
            <person name="Jang H."/>
        </authorList>
    </citation>
    <scope>NUCLEOTIDE SEQUENCE [LARGE SCALE GENOMIC DNA]</scope>
</reference>
<proteinExistence type="predicted"/>
<evidence type="ECO:0000256" key="1">
    <source>
        <dbReference type="SAM" id="MobiDB-lite"/>
    </source>
</evidence>
<protein>
    <submittedName>
        <fullName evidence="2">HTH myb-type domain-containing protein</fullName>
    </submittedName>
</protein>